<evidence type="ECO:0000313" key="4">
    <source>
        <dbReference type="Proteomes" id="UP000010467"/>
    </source>
</evidence>
<dbReference type="GO" id="GO:0016887">
    <property type="term" value="F:ATP hydrolysis activity"/>
    <property type="evidence" value="ECO:0007669"/>
    <property type="project" value="InterPro"/>
</dbReference>
<gene>
    <name evidence="3" type="ordered locus">Deipe_0075</name>
</gene>
<dbReference type="eggNOG" id="COG2805">
    <property type="taxonomic scope" value="Bacteria"/>
</dbReference>
<dbReference type="CDD" id="cd01131">
    <property type="entry name" value="PilT"/>
    <property type="match status" value="1"/>
</dbReference>
<organism evidence="3 4">
    <name type="scientific">Deinococcus peraridilitoris (strain DSM 19664 / LMG 22246 / CIP 109416 / KR-200)</name>
    <dbReference type="NCBI Taxonomy" id="937777"/>
    <lineage>
        <taxon>Bacteria</taxon>
        <taxon>Thermotogati</taxon>
        <taxon>Deinococcota</taxon>
        <taxon>Deinococci</taxon>
        <taxon>Deinococcales</taxon>
        <taxon>Deinococcaceae</taxon>
        <taxon>Deinococcus</taxon>
    </lineage>
</organism>
<feature type="domain" description="Bacterial type II secretion system protein E" evidence="2">
    <location>
        <begin position="198"/>
        <end position="212"/>
    </location>
</feature>
<dbReference type="KEGG" id="dpd:Deipe_0075"/>
<accession>K9ZVP3</accession>
<dbReference type="RefSeq" id="WP_015233994.1">
    <property type="nucleotide sequence ID" value="NC_019793.1"/>
</dbReference>
<dbReference type="InterPro" id="IPR003593">
    <property type="entry name" value="AAA+_ATPase"/>
</dbReference>
<sequence>MASFDDLLTYFVNIKASDIHLRAGAPPMGRINGEIKRIGSKMLSPADLEKMCRAIMKRPGMFEEFAARREADFAYGLPEVARFRVNAMYQRDSIALIMRIQEHRPNLPTFEDLGLPSGIFGELSSKERGLILVTGPTGSGKTTTLASMLDHINATSASTVVTIEDPIEILHKDKQATFYQREIGTDTLDFKLALRAAMRQDPDVILIGEMRDKETVEAALSAAQTGHLVFSTLHTLDAPRTVTRILDFFAPHERDQIRKGLSESLVGVISQRLLPRKGGGRVLGLELMIGTATVRDCIADEDKFANLKEAIQDGFEQYGMHTFDQHLARLVKEDAMTPEDAIQAATTPTDLKMMLMRNAVY</sequence>
<dbReference type="InterPro" id="IPR027417">
    <property type="entry name" value="P-loop_NTPase"/>
</dbReference>
<dbReference type="AlphaFoldDB" id="K9ZVP3"/>
<dbReference type="STRING" id="937777.Deipe_0075"/>
<dbReference type="Gene3D" id="3.30.450.90">
    <property type="match status" value="1"/>
</dbReference>
<dbReference type="PANTHER" id="PTHR30486">
    <property type="entry name" value="TWITCHING MOTILITY PROTEIN PILT"/>
    <property type="match status" value="1"/>
</dbReference>
<dbReference type="SMART" id="SM00382">
    <property type="entry name" value="AAA"/>
    <property type="match status" value="1"/>
</dbReference>
<dbReference type="OrthoDB" id="9808272at2"/>
<dbReference type="GO" id="GO:0005524">
    <property type="term" value="F:ATP binding"/>
    <property type="evidence" value="ECO:0007669"/>
    <property type="project" value="InterPro"/>
</dbReference>
<dbReference type="PANTHER" id="PTHR30486:SF12">
    <property type="entry name" value="TYPE IV PILUS ATPASE PILU"/>
    <property type="match status" value="1"/>
</dbReference>
<dbReference type="SUPFAM" id="SSF52540">
    <property type="entry name" value="P-loop containing nucleoside triphosphate hydrolases"/>
    <property type="match status" value="1"/>
</dbReference>
<dbReference type="NCBIfam" id="TIGR01420">
    <property type="entry name" value="pilT_fam"/>
    <property type="match status" value="1"/>
</dbReference>
<dbReference type="PATRIC" id="fig|937777.3.peg.80"/>
<name>K9ZVP3_DEIPD</name>
<dbReference type="Pfam" id="PF00437">
    <property type="entry name" value="T2SSE"/>
    <property type="match status" value="1"/>
</dbReference>
<dbReference type="Proteomes" id="UP000010467">
    <property type="component" value="Chromosome"/>
</dbReference>
<dbReference type="InterPro" id="IPR050921">
    <property type="entry name" value="T4SS_GSP_E_ATPase"/>
</dbReference>
<proteinExistence type="inferred from homology"/>
<dbReference type="EMBL" id="CP003382">
    <property type="protein sequence ID" value="AFZ65683.1"/>
    <property type="molecule type" value="Genomic_DNA"/>
</dbReference>
<dbReference type="Gene3D" id="3.40.50.300">
    <property type="entry name" value="P-loop containing nucleotide triphosphate hydrolases"/>
    <property type="match status" value="1"/>
</dbReference>
<evidence type="ECO:0000259" key="2">
    <source>
        <dbReference type="PROSITE" id="PS00662"/>
    </source>
</evidence>
<dbReference type="InterPro" id="IPR001482">
    <property type="entry name" value="T2SS/T4SS_dom"/>
</dbReference>
<evidence type="ECO:0000313" key="3">
    <source>
        <dbReference type="EMBL" id="AFZ65683.1"/>
    </source>
</evidence>
<comment type="similarity">
    <text evidence="1">Belongs to the GSP E family.</text>
</comment>
<dbReference type="HOGENOM" id="CLU_013446_4_0_0"/>
<dbReference type="InterPro" id="IPR006321">
    <property type="entry name" value="PilT/PilU"/>
</dbReference>
<dbReference type="PROSITE" id="PS00662">
    <property type="entry name" value="T2SP_E"/>
    <property type="match status" value="1"/>
</dbReference>
<reference evidence="4" key="1">
    <citation type="submission" date="2012-03" db="EMBL/GenBank/DDBJ databases">
        <title>Complete sequence of chromosome of Deinococcus peraridilitoris DSM 19664.</title>
        <authorList>
            <person name="Lucas S."/>
            <person name="Copeland A."/>
            <person name="Lapidus A."/>
            <person name="Glavina del Rio T."/>
            <person name="Dalin E."/>
            <person name="Tice H."/>
            <person name="Bruce D."/>
            <person name="Goodwin L."/>
            <person name="Pitluck S."/>
            <person name="Peters L."/>
            <person name="Mikhailova N."/>
            <person name="Lu M."/>
            <person name="Kyrpides N."/>
            <person name="Mavromatis K."/>
            <person name="Ivanova N."/>
            <person name="Brettin T."/>
            <person name="Detter J.C."/>
            <person name="Han C."/>
            <person name="Larimer F."/>
            <person name="Land M."/>
            <person name="Hauser L."/>
            <person name="Markowitz V."/>
            <person name="Cheng J.-F."/>
            <person name="Hugenholtz P."/>
            <person name="Woyke T."/>
            <person name="Wu D."/>
            <person name="Pukall R."/>
            <person name="Steenblock K."/>
            <person name="Brambilla E."/>
            <person name="Klenk H.-P."/>
            <person name="Eisen J.A."/>
        </authorList>
    </citation>
    <scope>NUCLEOTIDE SEQUENCE [LARGE SCALE GENOMIC DNA]</scope>
    <source>
        <strain evidence="4">DSM 19664 / LMG 22246 / CIP 109416 / KR-200</strain>
    </source>
</reference>
<keyword evidence="4" id="KW-1185">Reference proteome</keyword>
<evidence type="ECO:0000256" key="1">
    <source>
        <dbReference type="ARBA" id="ARBA00006611"/>
    </source>
</evidence>
<protein>
    <submittedName>
        <fullName evidence="3">Pilus retraction protein PilT</fullName>
    </submittedName>
</protein>